<accession>T1AHW7</accession>
<sequence>HLASHLLGRMTRVLSGEWQRIYGHPVYWAETFIDRTRYRGTCYRAANWRYLGQTQGRGKDDLTHRANRTLKDILGLPLCRDFRERLLHVP</sequence>
<feature type="non-terminal residue" evidence="1">
    <location>
        <position position="1"/>
    </location>
</feature>
<organism evidence="1">
    <name type="scientific">mine drainage metagenome</name>
    <dbReference type="NCBI Taxonomy" id="410659"/>
    <lineage>
        <taxon>unclassified sequences</taxon>
        <taxon>metagenomes</taxon>
        <taxon>ecological metagenomes</taxon>
    </lineage>
</organism>
<gene>
    <name evidence="1" type="ORF">B1B_09067</name>
</gene>
<reference evidence="1" key="2">
    <citation type="journal article" date="2014" name="ISME J.">
        <title>Microbial stratification in low pH oxic and suboxic macroscopic growths along an acid mine drainage.</title>
        <authorList>
            <person name="Mendez-Garcia C."/>
            <person name="Mesa V."/>
            <person name="Sprenger R.R."/>
            <person name="Richter M."/>
            <person name="Diez M.S."/>
            <person name="Solano J."/>
            <person name="Bargiela R."/>
            <person name="Golyshina O.V."/>
            <person name="Manteca A."/>
            <person name="Ramos J.L."/>
            <person name="Gallego J.R."/>
            <person name="Llorente I."/>
            <person name="Martins Dos Santos V.A."/>
            <person name="Jensen O.N."/>
            <person name="Pelaez A.I."/>
            <person name="Sanchez J."/>
            <person name="Ferrer M."/>
        </authorList>
    </citation>
    <scope>NUCLEOTIDE SEQUENCE</scope>
</reference>
<dbReference type="AlphaFoldDB" id="T1AHW7"/>
<reference evidence="1" key="1">
    <citation type="submission" date="2013-08" db="EMBL/GenBank/DDBJ databases">
        <authorList>
            <person name="Mendez C."/>
            <person name="Richter M."/>
            <person name="Ferrer M."/>
            <person name="Sanchez J."/>
        </authorList>
    </citation>
    <scope>NUCLEOTIDE SEQUENCE</scope>
</reference>
<name>T1AHW7_9ZZZZ</name>
<comment type="caution">
    <text evidence="1">The sequence shown here is derived from an EMBL/GenBank/DDBJ whole genome shotgun (WGS) entry which is preliminary data.</text>
</comment>
<protein>
    <submittedName>
        <fullName evidence="1">Uncharacterized protein</fullName>
    </submittedName>
</protein>
<dbReference type="EMBL" id="AUZY01005957">
    <property type="protein sequence ID" value="EQD56088.1"/>
    <property type="molecule type" value="Genomic_DNA"/>
</dbReference>
<evidence type="ECO:0000313" key="1">
    <source>
        <dbReference type="EMBL" id="EQD56088.1"/>
    </source>
</evidence>
<proteinExistence type="predicted"/>